<proteinExistence type="predicted"/>
<dbReference type="GO" id="GO:0008703">
    <property type="term" value="F:5-amino-6-(5-phosphoribosylamino)uracil reductase activity"/>
    <property type="evidence" value="ECO:0007669"/>
    <property type="project" value="InterPro"/>
</dbReference>
<evidence type="ECO:0000259" key="1">
    <source>
        <dbReference type="Pfam" id="PF01872"/>
    </source>
</evidence>
<dbReference type="SUPFAM" id="SSF53597">
    <property type="entry name" value="Dihydrofolate reductase-like"/>
    <property type="match status" value="1"/>
</dbReference>
<dbReference type="Pfam" id="PF01872">
    <property type="entry name" value="RibD_C"/>
    <property type="match status" value="1"/>
</dbReference>
<accession>H8KNF2</accession>
<dbReference type="InterPro" id="IPR050765">
    <property type="entry name" value="Riboflavin_Biosynth_HTPR"/>
</dbReference>
<dbReference type="eggNOG" id="COG0262">
    <property type="taxonomic scope" value="Bacteria"/>
</dbReference>
<sequence>MRKLTAYNFLTLNGFYKGPGNDTSWHKHGSEENEYASQSLKSENILLFGRVTYELMASYWPTPFAIENDPNVAAGMNNAQKIVFSTTLKKADWSNTQIINGDIVTRIKELKKTSGEDLTILGSGSIITQFADAGLIDGYEIMIDPVALGEGTPIFKGLKHQLNLKLTGSRVFKSGVVLLSYEVK</sequence>
<reference evidence="2" key="1">
    <citation type="submission" date="2012-02" db="EMBL/GenBank/DDBJ databases">
        <title>The complete genome of Solitalea canadensis DSM 3403.</title>
        <authorList>
            <consortium name="US DOE Joint Genome Institute (JGI-PGF)"/>
            <person name="Lucas S."/>
            <person name="Copeland A."/>
            <person name="Lapidus A."/>
            <person name="Glavina del Rio T."/>
            <person name="Dalin E."/>
            <person name="Tice H."/>
            <person name="Bruce D."/>
            <person name="Goodwin L."/>
            <person name="Pitluck S."/>
            <person name="Peters L."/>
            <person name="Ovchinnikova G."/>
            <person name="Lu M."/>
            <person name="Kyrpides N."/>
            <person name="Mavromatis K."/>
            <person name="Ivanova N."/>
            <person name="Brettin T."/>
            <person name="Detter J.C."/>
            <person name="Han C."/>
            <person name="Larimer F."/>
            <person name="Land M."/>
            <person name="Hauser L."/>
            <person name="Markowitz V."/>
            <person name="Cheng J.-F."/>
            <person name="Hugenholtz P."/>
            <person name="Woyke T."/>
            <person name="Wu D."/>
            <person name="Spring S."/>
            <person name="Schroeder M."/>
            <person name="Kopitz M."/>
            <person name="Brambilla E."/>
            <person name="Klenk H.-P."/>
            <person name="Eisen J.A."/>
        </authorList>
    </citation>
    <scope>NUCLEOTIDE SEQUENCE</scope>
    <source>
        <strain evidence="2">DSM 3403</strain>
    </source>
</reference>
<dbReference type="PANTHER" id="PTHR38011">
    <property type="entry name" value="DIHYDROFOLATE REDUCTASE FAMILY PROTEIN (AFU_ORTHOLOGUE AFUA_8G06820)"/>
    <property type="match status" value="1"/>
</dbReference>
<evidence type="ECO:0000313" key="2">
    <source>
        <dbReference type="EMBL" id="AFD07950.1"/>
    </source>
</evidence>
<dbReference type="EMBL" id="CP003349">
    <property type="protein sequence ID" value="AFD07950.1"/>
    <property type="molecule type" value="Genomic_DNA"/>
</dbReference>
<dbReference type="KEGG" id="scn:Solca_2931"/>
<evidence type="ECO:0000313" key="3">
    <source>
        <dbReference type="Proteomes" id="UP000007590"/>
    </source>
</evidence>
<dbReference type="Proteomes" id="UP000007590">
    <property type="component" value="Chromosome"/>
</dbReference>
<dbReference type="AlphaFoldDB" id="H8KNF2"/>
<dbReference type="OrthoDB" id="195113at2"/>
<dbReference type="PANTHER" id="PTHR38011:SF11">
    <property type="entry name" value="2,5-DIAMINO-6-RIBOSYLAMINO-4(3H)-PYRIMIDINONE 5'-PHOSPHATE REDUCTASE"/>
    <property type="match status" value="1"/>
</dbReference>
<dbReference type="Gene3D" id="3.40.430.10">
    <property type="entry name" value="Dihydrofolate Reductase, subunit A"/>
    <property type="match status" value="1"/>
</dbReference>
<gene>
    <name evidence="2" type="ordered locus">Solca_2931</name>
</gene>
<dbReference type="STRING" id="929556.Solca_2931"/>
<organism evidence="2 3">
    <name type="scientific">Solitalea canadensis (strain ATCC 29591 / DSM 3403 / JCM 21819 / LMG 8368 / NBRC 15130 / NCIMB 12057 / USAM 9D)</name>
    <name type="common">Flexibacter canadensis</name>
    <dbReference type="NCBI Taxonomy" id="929556"/>
    <lineage>
        <taxon>Bacteria</taxon>
        <taxon>Pseudomonadati</taxon>
        <taxon>Bacteroidota</taxon>
        <taxon>Sphingobacteriia</taxon>
        <taxon>Sphingobacteriales</taxon>
        <taxon>Sphingobacteriaceae</taxon>
        <taxon>Solitalea</taxon>
    </lineage>
</organism>
<feature type="domain" description="Bacterial bifunctional deaminase-reductase C-terminal" evidence="1">
    <location>
        <begin position="3"/>
        <end position="178"/>
    </location>
</feature>
<protein>
    <submittedName>
        <fullName evidence="2">Dihydrofolate reductase</fullName>
    </submittedName>
</protein>
<dbReference type="HOGENOM" id="CLU_043966_1_3_10"/>
<keyword evidence="3" id="KW-1185">Reference proteome</keyword>
<name>H8KNF2_SOLCM</name>
<dbReference type="InterPro" id="IPR024072">
    <property type="entry name" value="DHFR-like_dom_sf"/>
</dbReference>
<dbReference type="InterPro" id="IPR002734">
    <property type="entry name" value="RibDG_C"/>
</dbReference>
<dbReference type="RefSeq" id="WP_014681177.1">
    <property type="nucleotide sequence ID" value="NC_017770.1"/>
</dbReference>
<dbReference type="GO" id="GO:0009231">
    <property type="term" value="P:riboflavin biosynthetic process"/>
    <property type="evidence" value="ECO:0007669"/>
    <property type="project" value="InterPro"/>
</dbReference>